<accession>A0A4U1J1A9</accession>
<evidence type="ECO:0000313" key="2">
    <source>
        <dbReference type="Proteomes" id="UP000309215"/>
    </source>
</evidence>
<dbReference type="EMBL" id="SSMQ01000044">
    <property type="protein sequence ID" value="TKD00802.1"/>
    <property type="molecule type" value="Genomic_DNA"/>
</dbReference>
<dbReference type="AlphaFoldDB" id="A0A4U1J1A9"/>
<sequence>MTDFIQPCIGQAFCPLAPQSNVFGPAAALDAGAAEPAAGAAEPAAGAAEAVAVGSTGAAAALFSGGGAAALGAGAADATGAAEAAGCVSAAAALGFASGEAPSFFASPPPQPTAPASATIAAKRTPCLILLSLHGGEDRPFSAILAFLLARPKVRPRGASCPVIRL</sequence>
<reference evidence="1 2" key="1">
    <citation type="submission" date="2019-04" db="EMBL/GenBank/DDBJ databases">
        <authorList>
            <person name="Li Y."/>
            <person name="Wang J."/>
        </authorList>
    </citation>
    <scope>NUCLEOTIDE SEQUENCE [LARGE SCALE GENOMIC DNA]</scope>
    <source>
        <strain evidence="1 2">DSM 14668</strain>
    </source>
</reference>
<name>A0A4U1J1A9_9BACT</name>
<proteinExistence type="predicted"/>
<dbReference type="Proteomes" id="UP000309215">
    <property type="component" value="Unassembled WGS sequence"/>
</dbReference>
<protein>
    <submittedName>
        <fullName evidence="1">Uncharacterized protein</fullName>
    </submittedName>
</protein>
<comment type="caution">
    <text evidence="1">The sequence shown here is derived from an EMBL/GenBank/DDBJ whole genome shotgun (WGS) entry which is preliminary data.</text>
</comment>
<keyword evidence="2" id="KW-1185">Reference proteome</keyword>
<gene>
    <name evidence="1" type="ORF">E8A74_33305</name>
</gene>
<organism evidence="1 2">
    <name type="scientific">Polyangium fumosum</name>
    <dbReference type="NCBI Taxonomy" id="889272"/>
    <lineage>
        <taxon>Bacteria</taxon>
        <taxon>Pseudomonadati</taxon>
        <taxon>Myxococcota</taxon>
        <taxon>Polyangia</taxon>
        <taxon>Polyangiales</taxon>
        <taxon>Polyangiaceae</taxon>
        <taxon>Polyangium</taxon>
    </lineage>
</organism>
<evidence type="ECO:0000313" key="1">
    <source>
        <dbReference type="EMBL" id="TKD00802.1"/>
    </source>
</evidence>